<evidence type="ECO:0000313" key="2">
    <source>
        <dbReference type="EMBL" id="GME73360.1"/>
    </source>
</evidence>
<accession>A0A9W6WHV3</accession>
<protein>
    <submittedName>
        <fullName evidence="2">Unnamed protein product</fullName>
    </submittedName>
</protein>
<comment type="caution">
    <text evidence="2">The sequence shown here is derived from an EMBL/GenBank/DDBJ whole genome shotgun (WGS) entry which is preliminary data.</text>
</comment>
<feature type="region of interest" description="Disordered" evidence="1">
    <location>
        <begin position="22"/>
        <end position="71"/>
    </location>
</feature>
<feature type="compositionally biased region" description="Low complexity" evidence="1">
    <location>
        <begin position="245"/>
        <end position="257"/>
    </location>
</feature>
<name>A0A9W6WHV3_CANBO</name>
<feature type="region of interest" description="Disordered" evidence="1">
    <location>
        <begin position="241"/>
        <end position="276"/>
    </location>
</feature>
<evidence type="ECO:0000313" key="3">
    <source>
        <dbReference type="Proteomes" id="UP001165120"/>
    </source>
</evidence>
<dbReference type="Proteomes" id="UP001165120">
    <property type="component" value="Unassembled WGS sequence"/>
</dbReference>
<feature type="compositionally biased region" description="Polar residues" evidence="1">
    <location>
        <begin position="22"/>
        <end position="35"/>
    </location>
</feature>
<evidence type="ECO:0000256" key="1">
    <source>
        <dbReference type="SAM" id="MobiDB-lite"/>
    </source>
</evidence>
<feature type="compositionally biased region" description="Polar residues" evidence="1">
    <location>
        <begin position="264"/>
        <end position="276"/>
    </location>
</feature>
<feature type="region of interest" description="Disordered" evidence="1">
    <location>
        <begin position="309"/>
        <end position="328"/>
    </location>
</feature>
<gene>
    <name evidence="2" type="ORF">Cboi02_000401100</name>
</gene>
<proteinExistence type="predicted"/>
<dbReference type="AlphaFoldDB" id="A0A9W6WHV3"/>
<feature type="compositionally biased region" description="Polar residues" evidence="1">
    <location>
        <begin position="58"/>
        <end position="71"/>
    </location>
</feature>
<reference evidence="2" key="1">
    <citation type="submission" date="2023-04" db="EMBL/GenBank/DDBJ databases">
        <title>Candida boidinii NBRC 10035.</title>
        <authorList>
            <person name="Ichikawa N."/>
            <person name="Sato H."/>
            <person name="Tonouchi N."/>
        </authorList>
    </citation>
    <scope>NUCLEOTIDE SEQUENCE</scope>
    <source>
        <strain evidence="2">NBRC 10035</strain>
    </source>
</reference>
<dbReference type="EMBL" id="BSXN01001509">
    <property type="protein sequence ID" value="GME73360.1"/>
    <property type="molecule type" value="Genomic_DNA"/>
</dbReference>
<keyword evidence="3" id="KW-1185">Reference proteome</keyword>
<sequence length="424" mass="47803">MLTDISNNTQFGYERRISKGNINFLNPQSKSNPRLSQSSKMQSRRKSQSQAGVDRHNNTSNIIKKKPQFSQKQNTIEDYPVYNFTRLYHYPFESMFPFYTPKINESACKDGIDFTSTRQFTRNHVKKYHMPVECVNYCEINTKKVDPIDKIFNASKSGLKVTACSQNCDNDNKKDFASSLTFGSKKITVDNRGVMKVSQNLVNNAEPTKKETSIFHNNAKLFSTPFSPKKSVNFIQNGTPKTKMSTSLSPSPCKLLSPKPPILNSGNPITTPSSLRTARSQRNLQSTLLKTLSSPTLIRKAVNIFQTSPNVSKEKGTNKISKKKTRDRIDNSMTVSAKAIMKMVDDSLVSSDTDTYTQSFSNSIRDLNCELHQTGASVVREPISISADDLFLAKNFEDDFDEFNFFSSIKFPSVNVSLRSKLQT</sequence>
<organism evidence="2 3">
    <name type="scientific">Candida boidinii</name>
    <name type="common">Yeast</name>
    <dbReference type="NCBI Taxonomy" id="5477"/>
    <lineage>
        <taxon>Eukaryota</taxon>
        <taxon>Fungi</taxon>
        <taxon>Dikarya</taxon>
        <taxon>Ascomycota</taxon>
        <taxon>Saccharomycotina</taxon>
        <taxon>Pichiomycetes</taxon>
        <taxon>Pichiales</taxon>
        <taxon>Pichiaceae</taxon>
        <taxon>Ogataea</taxon>
        <taxon>Ogataea/Candida clade</taxon>
    </lineage>
</organism>